<dbReference type="EMBL" id="JBIYDN010000019">
    <property type="protein sequence ID" value="MFK4445409.1"/>
    <property type="molecule type" value="Genomic_DNA"/>
</dbReference>
<reference evidence="2 3" key="2">
    <citation type="submission" date="2024-11" db="EMBL/GenBank/DDBJ databases">
        <title>Using genomics to understand microbial adaptation to soil warming.</title>
        <authorList>
            <person name="Deangelis K.M. PhD."/>
        </authorList>
    </citation>
    <scope>NUCLEOTIDE SEQUENCE [LARGE SCALE GENOMIC DNA]</scope>
    <source>
        <strain evidence="2 3">GAS97</strain>
    </source>
</reference>
<dbReference type="Proteomes" id="UP001620514">
    <property type="component" value="Unassembled WGS sequence"/>
</dbReference>
<evidence type="ECO:0000259" key="1">
    <source>
        <dbReference type="Pfam" id="PF12973"/>
    </source>
</evidence>
<comment type="caution">
    <text evidence="2">The sequence shown here is derived from an EMBL/GenBank/DDBJ whole genome shotgun (WGS) entry which is preliminary data.</text>
</comment>
<dbReference type="InterPro" id="IPR025979">
    <property type="entry name" value="ChrR-like_cupin_dom"/>
</dbReference>
<dbReference type="Gene3D" id="2.60.120.10">
    <property type="entry name" value="Jelly Rolls"/>
    <property type="match status" value="1"/>
</dbReference>
<dbReference type="RefSeq" id="WP_404610406.1">
    <property type="nucleotide sequence ID" value="NZ_JBIYDN010000019.1"/>
</dbReference>
<evidence type="ECO:0000313" key="3">
    <source>
        <dbReference type="Proteomes" id="UP001620514"/>
    </source>
</evidence>
<feature type="domain" description="ChrR-like cupin" evidence="1">
    <location>
        <begin position="14"/>
        <end position="113"/>
    </location>
</feature>
<protein>
    <submittedName>
        <fullName evidence="2">Anti-sigma factor ChrR (Cupin superfamily)</fullName>
    </submittedName>
</protein>
<dbReference type="Pfam" id="PF12973">
    <property type="entry name" value="Cupin_7"/>
    <property type="match status" value="1"/>
</dbReference>
<gene>
    <name evidence="2" type="ORF">ABH943_005434</name>
</gene>
<proteinExistence type="predicted"/>
<evidence type="ECO:0000313" key="2">
    <source>
        <dbReference type="EMBL" id="MFK4445409.1"/>
    </source>
</evidence>
<organism evidence="2 3">
    <name type="scientific">Caballeronia udeis</name>
    <dbReference type="NCBI Taxonomy" id="1232866"/>
    <lineage>
        <taxon>Bacteria</taxon>
        <taxon>Pseudomonadati</taxon>
        <taxon>Pseudomonadota</taxon>
        <taxon>Betaproteobacteria</taxon>
        <taxon>Burkholderiales</taxon>
        <taxon>Burkholderiaceae</taxon>
        <taxon>Caballeronia</taxon>
    </lineage>
</organism>
<sequence>MPLNSFDSAARRSYKISDKDWRPLQIGNVDIPGYFWIPLSEDEGGGWSSYWMRIQPGARGPMHLHDTTEMIFVADGVFTDSDGVHFQPGHVLTYAAGSSHASSSESGCTVLVVARTASSLLD</sequence>
<accession>A0ABW8MPY7</accession>
<dbReference type="InterPro" id="IPR014710">
    <property type="entry name" value="RmlC-like_jellyroll"/>
</dbReference>
<dbReference type="SUPFAM" id="SSF51182">
    <property type="entry name" value="RmlC-like cupins"/>
    <property type="match status" value="1"/>
</dbReference>
<reference evidence="2 3" key="1">
    <citation type="submission" date="2024-10" db="EMBL/GenBank/DDBJ databases">
        <authorList>
            <person name="Deangelis K."/>
            <person name="Huntemann M."/>
            <person name="Clum A."/>
            <person name="Wang J."/>
            <person name="Palaniappan K."/>
            <person name="Ritter S."/>
            <person name="Chen I.-M."/>
            <person name="Stamatis D."/>
            <person name="Reddy T."/>
            <person name="O'Malley R."/>
            <person name="Daum C."/>
            <person name="Ng V."/>
            <person name="Ivanova N."/>
            <person name="Kyrpides N."/>
            <person name="Woyke T."/>
        </authorList>
    </citation>
    <scope>NUCLEOTIDE SEQUENCE [LARGE SCALE GENOMIC DNA]</scope>
    <source>
        <strain evidence="2 3">GAS97</strain>
    </source>
</reference>
<keyword evidence="3" id="KW-1185">Reference proteome</keyword>
<name>A0ABW8MPY7_9BURK</name>
<dbReference type="InterPro" id="IPR011051">
    <property type="entry name" value="RmlC_Cupin_sf"/>
</dbReference>